<gene>
    <name evidence="1" type="ORF">Pint_06427</name>
</gene>
<evidence type="ECO:0000313" key="2">
    <source>
        <dbReference type="Proteomes" id="UP001163603"/>
    </source>
</evidence>
<dbReference type="Proteomes" id="UP001163603">
    <property type="component" value="Chromosome 3"/>
</dbReference>
<comment type="caution">
    <text evidence="1">The sequence shown here is derived from an EMBL/GenBank/DDBJ whole genome shotgun (WGS) entry which is preliminary data.</text>
</comment>
<accession>A0ACC0Z553</accession>
<proteinExistence type="predicted"/>
<keyword evidence="2" id="KW-1185">Reference proteome</keyword>
<organism evidence="1 2">
    <name type="scientific">Pistacia integerrima</name>
    <dbReference type="NCBI Taxonomy" id="434235"/>
    <lineage>
        <taxon>Eukaryota</taxon>
        <taxon>Viridiplantae</taxon>
        <taxon>Streptophyta</taxon>
        <taxon>Embryophyta</taxon>
        <taxon>Tracheophyta</taxon>
        <taxon>Spermatophyta</taxon>
        <taxon>Magnoliopsida</taxon>
        <taxon>eudicotyledons</taxon>
        <taxon>Gunneridae</taxon>
        <taxon>Pentapetalae</taxon>
        <taxon>rosids</taxon>
        <taxon>malvids</taxon>
        <taxon>Sapindales</taxon>
        <taxon>Anacardiaceae</taxon>
        <taxon>Pistacia</taxon>
    </lineage>
</organism>
<reference evidence="2" key="1">
    <citation type="journal article" date="2023" name="G3 (Bethesda)">
        <title>Genome assembly and association tests identify interacting loci associated with vigor, precocity, and sex in interspecific pistachio rootstocks.</title>
        <authorList>
            <person name="Palmer W."/>
            <person name="Jacygrad E."/>
            <person name="Sagayaradj S."/>
            <person name="Cavanaugh K."/>
            <person name="Han R."/>
            <person name="Bertier L."/>
            <person name="Beede B."/>
            <person name="Kafkas S."/>
            <person name="Golino D."/>
            <person name="Preece J."/>
            <person name="Michelmore R."/>
        </authorList>
    </citation>
    <scope>NUCLEOTIDE SEQUENCE [LARGE SCALE GENOMIC DNA]</scope>
</reference>
<name>A0ACC0Z553_9ROSI</name>
<protein>
    <submittedName>
        <fullName evidence="1">Uncharacterized protein</fullName>
    </submittedName>
</protein>
<sequence>MSVYGREMEREYSVQSLESRGGSELGSRYAVEAGFYMTSFAAAIFIGGLVTVGILLVTLLIALTVMLQSCQSSRAGIVEIAKSSDDYSYCKIYALHAELNSLEVEGDYFPSVCRGLAIRYLKEGQYARDLNFTMWMVENYFSTLSPSDDGLDLVMIDIDDIFASSPRCTKLSMDKIDRCGSVDGIEEANHLKQTLTLKLFLSLQASGWPVILISRKPEGQRNATTELLISAGYRGWSSLIMRLDDEMQMDSHEYLSRRRAILQKDGFRITGLISSQMDALMGQTLGQRVFKLPNPLYYDFQYLTERKKIA</sequence>
<evidence type="ECO:0000313" key="1">
    <source>
        <dbReference type="EMBL" id="KAJ0045058.1"/>
    </source>
</evidence>
<dbReference type="EMBL" id="CM047738">
    <property type="protein sequence ID" value="KAJ0045058.1"/>
    <property type="molecule type" value="Genomic_DNA"/>
</dbReference>